<comment type="caution">
    <text evidence="4">The sequence shown here is derived from an EMBL/GenBank/DDBJ whole genome shotgun (WGS) entry which is preliminary data.</text>
</comment>
<evidence type="ECO:0000259" key="3">
    <source>
        <dbReference type="PROSITE" id="PS50041"/>
    </source>
</evidence>
<dbReference type="InterPro" id="IPR016187">
    <property type="entry name" value="CTDL_fold"/>
</dbReference>
<evidence type="ECO:0000313" key="4">
    <source>
        <dbReference type="EMBL" id="KAL2083979.1"/>
    </source>
</evidence>
<evidence type="ECO:0000256" key="2">
    <source>
        <dbReference type="SAM" id="Phobius"/>
    </source>
</evidence>
<dbReference type="InterPro" id="IPR001304">
    <property type="entry name" value="C-type_lectin-like"/>
</dbReference>
<dbReference type="EMBL" id="JBHFQA010000017">
    <property type="protein sequence ID" value="KAL2083979.1"/>
    <property type="molecule type" value="Genomic_DNA"/>
</dbReference>
<keyword evidence="2" id="KW-0472">Membrane</keyword>
<name>A0ABD1JB40_9TELE</name>
<comment type="subcellular location">
    <subcellularLocation>
        <location evidence="1">Cell membrane</location>
        <topology evidence="1">Single-pass type II membrane protein</topology>
    </subcellularLocation>
</comment>
<proteinExistence type="predicted"/>
<dbReference type="Pfam" id="PF00059">
    <property type="entry name" value="Lectin_C"/>
    <property type="match status" value="1"/>
</dbReference>
<protein>
    <recommendedName>
        <fullName evidence="3">C-type lectin domain-containing protein</fullName>
    </recommendedName>
</protein>
<keyword evidence="5" id="KW-1185">Reference proteome</keyword>
<evidence type="ECO:0000313" key="5">
    <source>
        <dbReference type="Proteomes" id="UP001591681"/>
    </source>
</evidence>
<keyword evidence="2" id="KW-1133">Transmembrane helix</keyword>
<dbReference type="PROSITE" id="PS50041">
    <property type="entry name" value="C_TYPE_LECTIN_2"/>
    <property type="match status" value="1"/>
</dbReference>
<gene>
    <name evidence="4" type="ORF">ACEWY4_019497</name>
</gene>
<dbReference type="InterPro" id="IPR050828">
    <property type="entry name" value="C-type_lectin/matrix_domain"/>
</dbReference>
<evidence type="ECO:0000256" key="1">
    <source>
        <dbReference type="ARBA" id="ARBA00004401"/>
    </source>
</evidence>
<reference evidence="4 5" key="1">
    <citation type="submission" date="2024-09" db="EMBL/GenBank/DDBJ databases">
        <title>A chromosome-level genome assembly of Gray's grenadier anchovy, Coilia grayii.</title>
        <authorList>
            <person name="Fu Z."/>
        </authorList>
    </citation>
    <scope>NUCLEOTIDE SEQUENCE [LARGE SCALE GENOMIC DNA]</scope>
    <source>
        <strain evidence="4">G4</strain>
        <tissue evidence="4">Muscle</tissue>
    </source>
</reference>
<dbReference type="PANTHER" id="PTHR45710:SF28">
    <property type="entry name" value="C-TYPE LECTIN DOMAIN FAMILY 4 MEMBER C ISOFORM 1"/>
    <property type="match status" value="1"/>
</dbReference>
<dbReference type="SMART" id="SM00034">
    <property type="entry name" value="CLECT"/>
    <property type="match status" value="1"/>
</dbReference>
<sequence>MYIKFCNFLNNYAEGKKVVEFKDQPTTEPKDIPKFRVFRALAAILSIVCLILLAVIVALATKLQTQSVCPAQEDGELDVLSVCSRDQCLSLYPQRQVQACTCHRCGKGWIEFEGSCFFLSRERNTWSDSRTDCQNRGGDLAVVDQDSVKNFLSQAAKDLYWIGLRRSVSGVWAWVDHSAVGEGDWSDQPGQEDCVYMDGDEAVSRSWRTAKCSAVTYYICQKSR</sequence>
<accession>A0ABD1JB40</accession>
<feature type="transmembrane region" description="Helical" evidence="2">
    <location>
        <begin position="40"/>
        <end position="60"/>
    </location>
</feature>
<dbReference type="GO" id="GO:0005886">
    <property type="term" value="C:plasma membrane"/>
    <property type="evidence" value="ECO:0007669"/>
    <property type="project" value="UniProtKB-SubCell"/>
</dbReference>
<dbReference type="InterPro" id="IPR016186">
    <property type="entry name" value="C-type_lectin-like/link_sf"/>
</dbReference>
<dbReference type="SUPFAM" id="SSF56436">
    <property type="entry name" value="C-type lectin-like"/>
    <property type="match status" value="1"/>
</dbReference>
<dbReference type="AlphaFoldDB" id="A0ABD1JB40"/>
<dbReference type="PANTHER" id="PTHR45710">
    <property type="entry name" value="C-TYPE LECTIN DOMAIN-CONTAINING PROTEIN 180"/>
    <property type="match status" value="1"/>
</dbReference>
<keyword evidence="2" id="KW-0812">Transmembrane</keyword>
<dbReference type="Gene3D" id="3.10.100.10">
    <property type="entry name" value="Mannose-Binding Protein A, subunit A"/>
    <property type="match status" value="1"/>
</dbReference>
<dbReference type="Proteomes" id="UP001591681">
    <property type="component" value="Unassembled WGS sequence"/>
</dbReference>
<feature type="domain" description="C-type lectin" evidence="3">
    <location>
        <begin position="112"/>
        <end position="221"/>
    </location>
</feature>
<organism evidence="4 5">
    <name type="scientific">Coilia grayii</name>
    <name type="common">Gray's grenadier anchovy</name>
    <dbReference type="NCBI Taxonomy" id="363190"/>
    <lineage>
        <taxon>Eukaryota</taxon>
        <taxon>Metazoa</taxon>
        <taxon>Chordata</taxon>
        <taxon>Craniata</taxon>
        <taxon>Vertebrata</taxon>
        <taxon>Euteleostomi</taxon>
        <taxon>Actinopterygii</taxon>
        <taxon>Neopterygii</taxon>
        <taxon>Teleostei</taxon>
        <taxon>Clupei</taxon>
        <taxon>Clupeiformes</taxon>
        <taxon>Clupeoidei</taxon>
        <taxon>Engraulidae</taxon>
        <taxon>Coilinae</taxon>
        <taxon>Coilia</taxon>
    </lineage>
</organism>